<sequence length="201" mass="22501">MIPKSQHQLPPSFLILLHPSFSSYQPPSSPTWAVCFSIPLLELLSQFAPTLVWRYPCSSFSFLSSAGVLPSLPHQATLLRLRLQPFVIFYPRLRLVFAVFHLSPPSFALCRSTSPPVSSRSRRRAPLYFSLLRSPVDVAVQEAGHSLLSGARPTVDLSDSSLTSMHDKLVHFRPVKPSRSSRESGSRSTVGRFEDKTQREL</sequence>
<evidence type="ECO:0000313" key="3">
    <source>
        <dbReference type="Proteomes" id="UP000030641"/>
    </source>
</evidence>
<dbReference type="InParanoid" id="A0A074ZLH9"/>
<feature type="region of interest" description="Disordered" evidence="1">
    <location>
        <begin position="173"/>
        <end position="201"/>
    </location>
</feature>
<dbReference type="RefSeq" id="XP_013347770.1">
    <property type="nucleotide sequence ID" value="XM_013492316.1"/>
</dbReference>
<accession>A0A074ZLH9</accession>
<feature type="compositionally biased region" description="Basic and acidic residues" evidence="1">
    <location>
        <begin position="192"/>
        <end position="201"/>
    </location>
</feature>
<dbReference type="Proteomes" id="UP000030641">
    <property type="component" value="Unassembled WGS sequence"/>
</dbReference>
<dbReference type="GeneID" id="25366750"/>
<evidence type="ECO:0000313" key="2">
    <source>
        <dbReference type="EMBL" id="KEQ99271.1"/>
    </source>
</evidence>
<proteinExistence type="predicted"/>
<keyword evidence="3" id="KW-1185">Reference proteome</keyword>
<reference evidence="2 3" key="1">
    <citation type="journal article" date="2014" name="BMC Genomics">
        <title>Genome sequencing of four Aureobasidium pullulans varieties: biotechnological potential, stress tolerance, and description of new species.</title>
        <authorList>
            <person name="Gostin Ar C."/>
            <person name="Ohm R.A."/>
            <person name="Kogej T."/>
            <person name="Sonjak S."/>
            <person name="Turk M."/>
            <person name="Zajc J."/>
            <person name="Zalar P."/>
            <person name="Grube M."/>
            <person name="Sun H."/>
            <person name="Han J."/>
            <person name="Sharma A."/>
            <person name="Chiniquy J."/>
            <person name="Ngan C.Y."/>
            <person name="Lipzen A."/>
            <person name="Barry K."/>
            <person name="Grigoriev I.V."/>
            <person name="Gunde-Cimerman N."/>
        </authorList>
    </citation>
    <scope>NUCLEOTIDE SEQUENCE [LARGE SCALE GENOMIC DNA]</scope>
    <source>
        <strain evidence="2 3">EXF-2481</strain>
    </source>
</reference>
<evidence type="ECO:0000256" key="1">
    <source>
        <dbReference type="SAM" id="MobiDB-lite"/>
    </source>
</evidence>
<dbReference type="HOGENOM" id="CLU_1360171_0_0_1"/>
<protein>
    <submittedName>
        <fullName evidence="2">Uncharacterized protein</fullName>
    </submittedName>
</protein>
<organism evidence="2 3">
    <name type="scientific">Aureobasidium subglaciale (strain EXF-2481)</name>
    <name type="common">Aureobasidium pullulans var. subglaciale</name>
    <dbReference type="NCBI Taxonomy" id="1043005"/>
    <lineage>
        <taxon>Eukaryota</taxon>
        <taxon>Fungi</taxon>
        <taxon>Dikarya</taxon>
        <taxon>Ascomycota</taxon>
        <taxon>Pezizomycotina</taxon>
        <taxon>Dothideomycetes</taxon>
        <taxon>Dothideomycetidae</taxon>
        <taxon>Dothideales</taxon>
        <taxon>Saccotheciaceae</taxon>
        <taxon>Aureobasidium</taxon>
    </lineage>
</organism>
<gene>
    <name evidence="2" type="ORF">AUEXF2481DRAFT_410219</name>
</gene>
<dbReference type="AlphaFoldDB" id="A0A074ZLH9"/>
<name>A0A074ZLH9_AURSE</name>
<dbReference type="EMBL" id="KL584751">
    <property type="protein sequence ID" value="KEQ99271.1"/>
    <property type="molecule type" value="Genomic_DNA"/>
</dbReference>